<reference evidence="8 9" key="1">
    <citation type="submission" date="2020-11" db="EMBL/GenBank/DDBJ databases">
        <authorList>
            <person name="Wallbank WR R."/>
            <person name="Pardo Diaz C."/>
            <person name="Kozak K."/>
            <person name="Martin S."/>
            <person name="Jiggins C."/>
            <person name="Moest M."/>
            <person name="Warren A I."/>
            <person name="Generalovic N T."/>
            <person name="Byers J.R.P. K."/>
            <person name="Montejo-Kovacevich G."/>
            <person name="Yen C E."/>
        </authorList>
    </citation>
    <scope>NUCLEOTIDE SEQUENCE [LARGE SCALE GENOMIC DNA]</scope>
</reference>
<evidence type="ECO:0000256" key="1">
    <source>
        <dbReference type="ARBA" id="ARBA00004141"/>
    </source>
</evidence>
<comment type="subcellular location">
    <subcellularLocation>
        <location evidence="1">Membrane</location>
        <topology evidence="1">Multi-pass membrane protein</topology>
    </subcellularLocation>
</comment>
<feature type="transmembrane region" description="Helical" evidence="7">
    <location>
        <begin position="256"/>
        <end position="275"/>
    </location>
</feature>
<evidence type="ECO:0000256" key="7">
    <source>
        <dbReference type="SAM" id="Phobius"/>
    </source>
</evidence>
<evidence type="ECO:0000313" key="9">
    <source>
        <dbReference type="Proteomes" id="UP000594454"/>
    </source>
</evidence>
<dbReference type="PANTHER" id="PTHR20855:SF15">
    <property type="entry name" value="PROGESTIN AND ADIPOQ RECEPTOR FAMILY MEMBER 3"/>
    <property type="match status" value="1"/>
</dbReference>
<organism evidence="8 9">
    <name type="scientific">Hermetia illucens</name>
    <name type="common">Black soldier fly</name>
    <dbReference type="NCBI Taxonomy" id="343691"/>
    <lineage>
        <taxon>Eukaryota</taxon>
        <taxon>Metazoa</taxon>
        <taxon>Ecdysozoa</taxon>
        <taxon>Arthropoda</taxon>
        <taxon>Hexapoda</taxon>
        <taxon>Insecta</taxon>
        <taxon>Pterygota</taxon>
        <taxon>Neoptera</taxon>
        <taxon>Endopterygota</taxon>
        <taxon>Diptera</taxon>
        <taxon>Brachycera</taxon>
        <taxon>Stratiomyomorpha</taxon>
        <taxon>Stratiomyidae</taxon>
        <taxon>Hermetiinae</taxon>
        <taxon>Hermetia</taxon>
    </lineage>
</organism>
<evidence type="ECO:0000256" key="5">
    <source>
        <dbReference type="ARBA" id="ARBA00023136"/>
    </source>
</evidence>
<feature type="transmembrane region" description="Helical" evidence="7">
    <location>
        <begin position="282"/>
        <end position="302"/>
    </location>
</feature>
<name>A0A7R8UDF8_HERIL</name>
<keyword evidence="5 7" id="KW-0472">Membrane</keyword>
<dbReference type="OrthoDB" id="529367at2759"/>
<feature type="transmembrane region" description="Helical" evidence="7">
    <location>
        <begin position="699"/>
        <end position="723"/>
    </location>
</feature>
<evidence type="ECO:0000256" key="6">
    <source>
        <dbReference type="PIRSR" id="PIRSR604254-1"/>
    </source>
</evidence>
<feature type="transmembrane region" description="Helical" evidence="7">
    <location>
        <begin position="509"/>
        <end position="533"/>
    </location>
</feature>
<dbReference type="Proteomes" id="UP000594454">
    <property type="component" value="Chromosome 1"/>
</dbReference>
<keyword evidence="6" id="KW-0862">Zinc</keyword>
<feature type="binding site" evidence="6">
    <location>
        <position position="685"/>
    </location>
    <ligand>
        <name>Zn(2+)</name>
        <dbReference type="ChEBI" id="CHEBI:29105"/>
    </ligand>
</feature>
<evidence type="ECO:0000313" key="8">
    <source>
        <dbReference type="EMBL" id="CAD7077917.1"/>
    </source>
</evidence>
<dbReference type="InParanoid" id="A0A7R8UDF8"/>
<feature type="transmembrane region" description="Helical" evidence="7">
    <location>
        <begin position="791"/>
        <end position="811"/>
    </location>
</feature>
<dbReference type="GO" id="GO:0038023">
    <property type="term" value="F:signaling receptor activity"/>
    <property type="evidence" value="ECO:0007669"/>
    <property type="project" value="TreeGrafter"/>
</dbReference>
<dbReference type="GO" id="GO:0016020">
    <property type="term" value="C:membrane"/>
    <property type="evidence" value="ECO:0007669"/>
    <property type="project" value="UniProtKB-SubCell"/>
</dbReference>
<feature type="transmembrane region" description="Helical" evidence="7">
    <location>
        <begin position="314"/>
        <end position="333"/>
    </location>
</feature>
<proteinExistence type="inferred from homology"/>
<dbReference type="EMBL" id="LR899009">
    <property type="protein sequence ID" value="CAD7077917.1"/>
    <property type="molecule type" value="Genomic_DNA"/>
</dbReference>
<keyword evidence="6" id="KW-0479">Metal-binding</keyword>
<protein>
    <submittedName>
        <fullName evidence="8">Uncharacterized protein</fullName>
    </submittedName>
</protein>
<keyword evidence="9" id="KW-1185">Reference proteome</keyword>
<feature type="binding site" evidence="6">
    <location>
        <position position="833"/>
    </location>
    <ligand>
        <name>Zn(2+)</name>
        <dbReference type="ChEBI" id="CHEBI:29105"/>
    </ligand>
</feature>
<evidence type="ECO:0000256" key="4">
    <source>
        <dbReference type="ARBA" id="ARBA00022989"/>
    </source>
</evidence>
<accession>A0A7R8UDF8</accession>
<evidence type="ECO:0000256" key="3">
    <source>
        <dbReference type="ARBA" id="ARBA00022692"/>
    </source>
</evidence>
<feature type="transmembrane region" description="Helical" evidence="7">
    <location>
        <begin position="730"/>
        <end position="747"/>
    </location>
</feature>
<feature type="transmembrane region" description="Helical" evidence="7">
    <location>
        <begin position="759"/>
        <end position="779"/>
    </location>
</feature>
<feature type="transmembrane region" description="Helical" evidence="7">
    <location>
        <begin position="831"/>
        <end position="851"/>
    </location>
</feature>
<dbReference type="PANTHER" id="PTHR20855">
    <property type="entry name" value="ADIPOR/PROGESTIN RECEPTOR-RELATED"/>
    <property type="match status" value="1"/>
</dbReference>
<keyword evidence="4 7" id="KW-1133">Transmembrane helix</keyword>
<dbReference type="Pfam" id="PF03006">
    <property type="entry name" value="HlyIII"/>
    <property type="match status" value="1"/>
</dbReference>
<feature type="transmembrane region" description="Helical" evidence="7">
    <location>
        <begin position="667"/>
        <end position="687"/>
    </location>
</feature>
<gene>
    <name evidence="8" type="ORF">HERILL_LOCUS1215</name>
</gene>
<dbReference type="InterPro" id="IPR004254">
    <property type="entry name" value="AdipoR/HlyIII-related"/>
</dbReference>
<dbReference type="AlphaFoldDB" id="A0A7R8UDF8"/>
<dbReference type="FunCoup" id="A0A7R8UDF8">
    <property type="interactions" value="21"/>
</dbReference>
<dbReference type="Gene3D" id="1.10.287.70">
    <property type="match status" value="1"/>
</dbReference>
<sequence length="862" mass="100064">MKGDFTCITKSLQIPVIIISHRILEISKFIHKDFIAVVFLSEPHWIILETVFRTVENEKPSRLVFIFPNNLNNRKVILLPLFHQCFKKGMLNVLALVDDGRSDKGTEIFSYVPFPNFKLLNMTNVKNIQDFFPDKVKNLYGYPTRTVFRYDYPRSYLRLSSQGSTSVEGYLGKMIFTFAVKYNTSLTGMDPKNKFNKYNVAKMVAVGEIDLAPNFIITMEGRSRASYPLGIVNVIVVIPQPKKIPRYLYLLRPFDLGIWIVLGVFLFYAGVVEFISGKVTLARLHLIEAFTNIFLGLLYQGINRRVFNQWRFSIIHGQIIVLGLILVNFYLAYLSSYLTVTLYDKPAETYDKIRSTGLKIMAENRSLELYTRLHCIPDEYEDLYFAVDVEDLLSHIRSLNTSYAYALSMDRVNLLKNRQSFFRKPLLVPTNIFITQYAGTCPVSRDWILGQKFDEFICDVLAYGLKDKWLKDVSIGNDENVSDNYRLEFDSDEAVEATTLKMDHLMFSWYCLILGLLTACVCFLFEIVAYLLFELYFNLDSLDTNSGKTQGRNSDYLTKIMTNCFKNSASHKYTMPNDVDEKDSFCKEKFILSYEDAPKHLQFNPYIRKGYRTFLSTKLCFQSVFWWTNETVNIWSHLAGWLLFLGLTFNDISFINAQPSLTDKAMVWLLLVCFQLCMFFSFIYHTFSCRSEKDYDCFLTYDLLGIALSLLAIYLSGIYYAFWCHPQLRYFYSISVAVIFVIAIVLQVPRLNVSPNIKIVVFVSWAAYGIVPTTHWTVLMGGLHNPIVKFLVSRIIGMYTLSLIAFLFYITKIPERWFSGKLDFVGHSHNWWHLFVLCALYYWYNTGIMYLDYRAINGCSLS</sequence>
<feature type="transmembrane region" description="Helical" evidence="7">
    <location>
        <begin position="634"/>
        <end position="655"/>
    </location>
</feature>
<keyword evidence="3 7" id="KW-0812">Transmembrane</keyword>
<evidence type="ECO:0000256" key="2">
    <source>
        <dbReference type="ARBA" id="ARBA00007018"/>
    </source>
</evidence>
<comment type="similarity">
    <text evidence="2">Belongs to the ADIPOR family.</text>
</comment>
<feature type="binding site" evidence="6">
    <location>
        <position position="829"/>
    </location>
    <ligand>
        <name>Zn(2+)</name>
        <dbReference type="ChEBI" id="CHEBI:29105"/>
    </ligand>
</feature>
<dbReference type="GO" id="GO:0046872">
    <property type="term" value="F:metal ion binding"/>
    <property type="evidence" value="ECO:0007669"/>
    <property type="project" value="UniProtKB-KW"/>
</dbReference>